<sequence>MNTVNQKFINQLAQPYDLFGTIFGASGTHNRTSHLQHQHSSAPAMLVLTILALCFISYGDTKDPESCVNKFCPMGTFCETRHISHCANPPCKPILACLPDFINGCKNKTCSGTEVCVEHTIPCIGRSCKKVAMCAKAGTCEAMVCPPSHKCKMDGGAPKCIKTILTISDVADLSKFKDDH</sequence>
<evidence type="ECO:0000313" key="2">
    <source>
        <dbReference type="EMBL" id="KAK0408483.1"/>
    </source>
</evidence>
<feature type="domain" description="Follistatin-like" evidence="1">
    <location>
        <begin position="139"/>
        <end position="161"/>
    </location>
</feature>
<evidence type="ECO:0000259" key="1">
    <source>
        <dbReference type="SMART" id="SM00274"/>
    </source>
</evidence>
<reference evidence="2" key="1">
    <citation type="submission" date="2023-06" db="EMBL/GenBank/DDBJ databases">
        <title>Genomic analysis of the entomopathogenic nematode Steinernema hermaphroditum.</title>
        <authorList>
            <person name="Schwarz E.M."/>
            <person name="Heppert J.K."/>
            <person name="Baniya A."/>
            <person name="Schwartz H.T."/>
            <person name="Tan C.-H."/>
            <person name="Antoshechkin I."/>
            <person name="Sternberg P.W."/>
            <person name="Goodrich-Blair H."/>
            <person name="Dillman A.R."/>
        </authorList>
    </citation>
    <scope>NUCLEOTIDE SEQUENCE</scope>
    <source>
        <strain evidence="2">PS9179</strain>
        <tissue evidence="2">Whole animal</tissue>
    </source>
</reference>
<dbReference type="Proteomes" id="UP001175271">
    <property type="component" value="Unassembled WGS sequence"/>
</dbReference>
<dbReference type="SMART" id="SM00274">
    <property type="entry name" value="FOLN"/>
    <property type="match status" value="2"/>
</dbReference>
<name>A0AA39LT11_9BILA</name>
<gene>
    <name evidence="2" type="ORF">QR680_003986</name>
</gene>
<dbReference type="EMBL" id="JAUCMV010000003">
    <property type="protein sequence ID" value="KAK0408483.1"/>
    <property type="molecule type" value="Genomic_DNA"/>
</dbReference>
<feature type="domain" description="Follistatin-like" evidence="1">
    <location>
        <begin position="66"/>
        <end position="92"/>
    </location>
</feature>
<dbReference type="InterPro" id="IPR003645">
    <property type="entry name" value="Fol_N"/>
</dbReference>
<comment type="caution">
    <text evidence="2">The sequence shown here is derived from an EMBL/GenBank/DDBJ whole genome shotgun (WGS) entry which is preliminary data.</text>
</comment>
<accession>A0AA39LT11</accession>
<protein>
    <recommendedName>
        <fullName evidence="1">Follistatin-like domain-containing protein</fullName>
    </recommendedName>
</protein>
<organism evidence="2 3">
    <name type="scientific">Steinernema hermaphroditum</name>
    <dbReference type="NCBI Taxonomy" id="289476"/>
    <lineage>
        <taxon>Eukaryota</taxon>
        <taxon>Metazoa</taxon>
        <taxon>Ecdysozoa</taxon>
        <taxon>Nematoda</taxon>
        <taxon>Chromadorea</taxon>
        <taxon>Rhabditida</taxon>
        <taxon>Tylenchina</taxon>
        <taxon>Panagrolaimomorpha</taxon>
        <taxon>Strongyloidoidea</taxon>
        <taxon>Steinernematidae</taxon>
        <taxon>Steinernema</taxon>
    </lineage>
</organism>
<proteinExistence type="predicted"/>
<dbReference type="AlphaFoldDB" id="A0AA39LT11"/>
<keyword evidence="3" id="KW-1185">Reference proteome</keyword>
<evidence type="ECO:0000313" key="3">
    <source>
        <dbReference type="Proteomes" id="UP001175271"/>
    </source>
</evidence>